<dbReference type="GO" id="GO:0008028">
    <property type="term" value="F:monocarboxylic acid transmembrane transporter activity"/>
    <property type="evidence" value="ECO:0007669"/>
    <property type="project" value="TreeGrafter"/>
</dbReference>
<evidence type="ECO:0000256" key="2">
    <source>
        <dbReference type="SAM" id="MobiDB-lite"/>
    </source>
</evidence>
<organism evidence="5 6">
    <name type="scientific">Wuchereria bancrofti</name>
    <dbReference type="NCBI Taxonomy" id="6293"/>
    <lineage>
        <taxon>Eukaryota</taxon>
        <taxon>Metazoa</taxon>
        <taxon>Ecdysozoa</taxon>
        <taxon>Nematoda</taxon>
        <taxon>Chromadorea</taxon>
        <taxon>Rhabditida</taxon>
        <taxon>Spirurina</taxon>
        <taxon>Spiruromorpha</taxon>
        <taxon>Filarioidea</taxon>
        <taxon>Onchocercidae</taxon>
        <taxon>Wuchereria</taxon>
    </lineage>
</organism>
<dbReference type="Proteomes" id="UP000270924">
    <property type="component" value="Unassembled WGS sequence"/>
</dbReference>
<dbReference type="OrthoDB" id="6499973at2759"/>
<keyword evidence="3" id="KW-0812">Transmembrane</keyword>
<dbReference type="PANTHER" id="PTHR11360:SF284">
    <property type="entry name" value="EG:103B4.3 PROTEIN-RELATED"/>
    <property type="match status" value="1"/>
</dbReference>
<feature type="transmembrane region" description="Helical" evidence="3">
    <location>
        <begin position="52"/>
        <end position="74"/>
    </location>
</feature>
<keyword evidence="3" id="KW-0472">Membrane</keyword>
<dbReference type="AlphaFoldDB" id="A0A3P7E209"/>
<dbReference type="GO" id="GO:0016020">
    <property type="term" value="C:membrane"/>
    <property type="evidence" value="ECO:0007669"/>
    <property type="project" value="UniProtKB-SubCell"/>
</dbReference>
<accession>A0A3P7E209</accession>
<keyword evidence="6" id="KW-1185">Reference proteome</keyword>
<dbReference type="Pfam" id="PF07690">
    <property type="entry name" value="MFS_1"/>
    <property type="match status" value="1"/>
</dbReference>
<dbReference type="PANTHER" id="PTHR11360">
    <property type="entry name" value="MONOCARBOXYLATE TRANSPORTER"/>
    <property type="match status" value="1"/>
</dbReference>
<feature type="transmembrane region" description="Helical" evidence="3">
    <location>
        <begin position="94"/>
        <end position="114"/>
    </location>
</feature>
<dbReference type="InterPro" id="IPR020846">
    <property type="entry name" value="MFS_dom"/>
</dbReference>
<reference evidence="5 6" key="1">
    <citation type="submission" date="2018-11" db="EMBL/GenBank/DDBJ databases">
        <authorList>
            <consortium name="Pathogen Informatics"/>
        </authorList>
    </citation>
    <scope>NUCLEOTIDE SEQUENCE [LARGE SCALE GENOMIC DNA]</scope>
</reference>
<feature type="transmembrane region" description="Helical" evidence="3">
    <location>
        <begin position="181"/>
        <end position="199"/>
    </location>
</feature>
<feature type="transmembrane region" description="Helical" evidence="3">
    <location>
        <begin position="211"/>
        <end position="236"/>
    </location>
</feature>
<feature type="transmembrane region" description="Helical" evidence="3">
    <location>
        <begin position="146"/>
        <end position="169"/>
    </location>
</feature>
<comment type="subcellular location">
    <subcellularLocation>
        <location evidence="1">Membrane</location>
        <topology evidence="1">Multi-pass membrane protein</topology>
    </subcellularLocation>
</comment>
<evidence type="ECO:0000256" key="1">
    <source>
        <dbReference type="ARBA" id="ARBA00004141"/>
    </source>
</evidence>
<dbReference type="InterPro" id="IPR011701">
    <property type="entry name" value="MFS"/>
</dbReference>
<feature type="domain" description="Major facilitator superfamily (MFS) profile" evidence="4">
    <location>
        <begin position="53"/>
        <end position="303"/>
    </location>
</feature>
<feature type="transmembrane region" description="Helical" evidence="3">
    <location>
        <begin position="121"/>
        <end position="140"/>
    </location>
</feature>
<feature type="region of interest" description="Disordered" evidence="2">
    <location>
        <begin position="279"/>
        <end position="303"/>
    </location>
</feature>
<evidence type="ECO:0000313" key="5">
    <source>
        <dbReference type="EMBL" id="VDM10154.1"/>
    </source>
</evidence>
<dbReference type="EMBL" id="UYWW01001218">
    <property type="protein sequence ID" value="VDM10154.1"/>
    <property type="molecule type" value="Genomic_DNA"/>
</dbReference>
<evidence type="ECO:0000259" key="4">
    <source>
        <dbReference type="PROSITE" id="PS50850"/>
    </source>
</evidence>
<dbReference type="Gene3D" id="1.20.1250.20">
    <property type="entry name" value="MFS general substrate transporter like domains"/>
    <property type="match status" value="1"/>
</dbReference>
<evidence type="ECO:0000256" key="3">
    <source>
        <dbReference type="SAM" id="Phobius"/>
    </source>
</evidence>
<proteinExistence type="predicted"/>
<dbReference type="OMA" id="CCATIAN"/>
<dbReference type="PROSITE" id="PS50850">
    <property type="entry name" value="MFS"/>
    <property type="match status" value="1"/>
</dbReference>
<dbReference type="InterPro" id="IPR050327">
    <property type="entry name" value="Proton-linked_MCT"/>
</dbReference>
<dbReference type="InParanoid" id="A0A3P7E209"/>
<feature type="non-terminal residue" evidence="5">
    <location>
        <position position="303"/>
    </location>
</feature>
<dbReference type="InterPro" id="IPR036259">
    <property type="entry name" value="MFS_trans_sf"/>
</dbReference>
<name>A0A3P7E209_WUCBA</name>
<sequence length="303" mass="32557">MQKIAGINEQMMSEALIEMTAQDELSVLMKKGEVKERKEGSMQYVPIVDGGWGWVVVVGSFFIHVFADGIVYSFGILLEIVMKEFSASNAKASVIISLLTGLTLGMGPVASAITNKFGCRVTTILGSLIATTGCATSYYATSVEYLMLSVGCVMGIGFGLMYCPAIIIVTTHFEKKRSMATGIAVCGAGVGTVVFAPISEALIKISWRTVFAVYAVIVLMCSLCGATFRSLTFVAVEDETKKKKVLEEDEKNGFIEMDEENGPLSTTLLASHNQQNINDIEGKNGKLGPSKSLISDISHGRSR</sequence>
<gene>
    <name evidence="5" type="ORF">WBA_LOCUS3540</name>
</gene>
<dbReference type="FunFam" id="1.20.1250.20:FF:000664">
    <property type="entry name" value="MonoCarboxylate Transporter family"/>
    <property type="match status" value="1"/>
</dbReference>
<keyword evidence="3" id="KW-1133">Transmembrane helix</keyword>
<protein>
    <recommendedName>
        <fullName evidence="4">Major facilitator superfamily (MFS) profile domain-containing protein</fullName>
    </recommendedName>
</protein>
<dbReference type="SUPFAM" id="SSF103473">
    <property type="entry name" value="MFS general substrate transporter"/>
    <property type="match status" value="1"/>
</dbReference>
<evidence type="ECO:0000313" key="6">
    <source>
        <dbReference type="Proteomes" id="UP000270924"/>
    </source>
</evidence>